<dbReference type="PANTHER" id="PTHR43133:SF50">
    <property type="entry name" value="ECF RNA POLYMERASE SIGMA FACTOR SIGM"/>
    <property type="match status" value="1"/>
</dbReference>
<comment type="caution">
    <text evidence="9">The sequence shown here is derived from an EMBL/GenBank/DDBJ whole genome shotgun (WGS) entry which is preliminary data.</text>
</comment>
<evidence type="ECO:0000256" key="4">
    <source>
        <dbReference type="ARBA" id="ARBA00023125"/>
    </source>
</evidence>
<dbReference type="InterPro" id="IPR014284">
    <property type="entry name" value="RNA_pol_sigma-70_dom"/>
</dbReference>
<dbReference type="Gene3D" id="1.10.1740.10">
    <property type="match status" value="1"/>
</dbReference>
<keyword evidence="4" id="KW-0238">DNA-binding</keyword>
<keyword evidence="3" id="KW-0731">Sigma factor</keyword>
<dbReference type="InterPro" id="IPR014325">
    <property type="entry name" value="RNA_pol_sigma-E_actinobac"/>
</dbReference>
<reference evidence="9 10" key="1">
    <citation type="submission" date="2024-07" db="EMBL/GenBank/DDBJ databases">
        <authorList>
            <person name="Lee S."/>
            <person name="Kang M."/>
        </authorList>
    </citation>
    <scope>NUCLEOTIDE SEQUENCE [LARGE SCALE GENOMIC DNA]</scope>
    <source>
        <strain evidence="9 10">DS6</strain>
    </source>
</reference>
<evidence type="ECO:0000256" key="5">
    <source>
        <dbReference type="ARBA" id="ARBA00023163"/>
    </source>
</evidence>
<keyword evidence="10" id="KW-1185">Reference proteome</keyword>
<dbReference type="InterPro" id="IPR036388">
    <property type="entry name" value="WH-like_DNA-bd_sf"/>
</dbReference>
<dbReference type="InterPro" id="IPR013325">
    <property type="entry name" value="RNA_pol_sigma_r2"/>
</dbReference>
<gene>
    <name evidence="9" type="ORF">AB3X52_11900</name>
</gene>
<dbReference type="InterPro" id="IPR013324">
    <property type="entry name" value="RNA_pol_sigma_r3/r4-like"/>
</dbReference>
<dbReference type="Proteomes" id="UP001556631">
    <property type="component" value="Unassembled WGS sequence"/>
</dbReference>
<dbReference type="Gene3D" id="1.10.10.10">
    <property type="entry name" value="Winged helix-like DNA-binding domain superfamily/Winged helix DNA-binding domain"/>
    <property type="match status" value="1"/>
</dbReference>
<dbReference type="InterPro" id="IPR013249">
    <property type="entry name" value="RNA_pol_sigma70_r4_t2"/>
</dbReference>
<dbReference type="EMBL" id="JBFPJR010000019">
    <property type="protein sequence ID" value="MEX0428324.1"/>
    <property type="molecule type" value="Genomic_DNA"/>
</dbReference>
<proteinExistence type="inferred from homology"/>
<dbReference type="NCBIfam" id="TIGR02937">
    <property type="entry name" value="sigma70-ECF"/>
    <property type="match status" value="1"/>
</dbReference>
<evidence type="ECO:0000259" key="8">
    <source>
        <dbReference type="Pfam" id="PF08281"/>
    </source>
</evidence>
<accession>A0ABV3T362</accession>
<dbReference type="Pfam" id="PF08281">
    <property type="entry name" value="Sigma70_r4_2"/>
    <property type="match status" value="1"/>
</dbReference>
<keyword evidence="2" id="KW-0805">Transcription regulation</keyword>
<feature type="region of interest" description="Disordered" evidence="6">
    <location>
        <begin position="1"/>
        <end position="26"/>
    </location>
</feature>
<evidence type="ECO:0000256" key="3">
    <source>
        <dbReference type="ARBA" id="ARBA00023082"/>
    </source>
</evidence>
<evidence type="ECO:0000313" key="10">
    <source>
        <dbReference type="Proteomes" id="UP001556631"/>
    </source>
</evidence>
<organism evidence="9 10">
    <name type="scientific">Nocardioides eburneus</name>
    <dbReference type="NCBI Taxonomy" id="3231482"/>
    <lineage>
        <taxon>Bacteria</taxon>
        <taxon>Bacillati</taxon>
        <taxon>Actinomycetota</taxon>
        <taxon>Actinomycetes</taxon>
        <taxon>Propionibacteriales</taxon>
        <taxon>Nocardioidaceae</taxon>
        <taxon>Nocardioides</taxon>
    </lineage>
</organism>
<evidence type="ECO:0000256" key="1">
    <source>
        <dbReference type="ARBA" id="ARBA00010641"/>
    </source>
</evidence>
<dbReference type="InterPro" id="IPR039425">
    <property type="entry name" value="RNA_pol_sigma-70-like"/>
</dbReference>
<protein>
    <submittedName>
        <fullName evidence="9">SigE family RNA polymerase sigma factor</fullName>
    </submittedName>
</protein>
<name>A0ABV3T362_9ACTN</name>
<dbReference type="RefSeq" id="WP_367994296.1">
    <property type="nucleotide sequence ID" value="NZ_JBFPJR010000019.1"/>
</dbReference>
<evidence type="ECO:0000256" key="6">
    <source>
        <dbReference type="SAM" id="MobiDB-lite"/>
    </source>
</evidence>
<dbReference type="SUPFAM" id="SSF88659">
    <property type="entry name" value="Sigma3 and sigma4 domains of RNA polymerase sigma factors"/>
    <property type="match status" value="1"/>
</dbReference>
<dbReference type="SUPFAM" id="SSF88946">
    <property type="entry name" value="Sigma2 domain of RNA polymerase sigma factors"/>
    <property type="match status" value="1"/>
</dbReference>
<feature type="domain" description="RNA polymerase sigma factor 70 region 4 type 2" evidence="8">
    <location>
        <begin position="126"/>
        <end position="177"/>
    </location>
</feature>
<dbReference type="NCBIfam" id="TIGR02983">
    <property type="entry name" value="SigE-fam_strep"/>
    <property type="match status" value="1"/>
</dbReference>
<evidence type="ECO:0000313" key="9">
    <source>
        <dbReference type="EMBL" id="MEX0428324.1"/>
    </source>
</evidence>
<sequence>MTLSQEVPPLPNDPVDPASPRGEPVEDFGHWVAARGGALQRFAYLVTGNAHDAPDLVQDALAHALPRWKQLAAAGTAEAYVRRSIVNGSISRWRKGRRLVAVEDVESVAPREPTEDETARLEDADAAWQLVQSLPPTQRAAVVLRFYEDLAFAQIALILDCPETTARSHVHRALGRLRQQLAEGASRD</sequence>
<comment type="similarity">
    <text evidence="1">Belongs to the sigma-70 factor family. ECF subfamily.</text>
</comment>
<dbReference type="CDD" id="cd06171">
    <property type="entry name" value="Sigma70_r4"/>
    <property type="match status" value="1"/>
</dbReference>
<dbReference type="PANTHER" id="PTHR43133">
    <property type="entry name" value="RNA POLYMERASE ECF-TYPE SIGMA FACTO"/>
    <property type="match status" value="1"/>
</dbReference>
<evidence type="ECO:0000256" key="2">
    <source>
        <dbReference type="ARBA" id="ARBA00023015"/>
    </source>
</evidence>
<evidence type="ECO:0000259" key="7">
    <source>
        <dbReference type="Pfam" id="PF04542"/>
    </source>
</evidence>
<dbReference type="InterPro" id="IPR007627">
    <property type="entry name" value="RNA_pol_sigma70_r2"/>
</dbReference>
<dbReference type="Pfam" id="PF04542">
    <property type="entry name" value="Sigma70_r2"/>
    <property type="match status" value="1"/>
</dbReference>
<feature type="domain" description="RNA polymerase sigma-70 region 2" evidence="7">
    <location>
        <begin position="36"/>
        <end position="98"/>
    </location>
</feature>
<keyword evidence="5" id="KW-0804">Transcription</keyword>